<comment type="caution">
    <text evidence="2">The sequence shown here is derived from an EMBL/GenBank/DDBJ whole genome shotgun (WGS) entry which is preliminary data.</text>
</comment>
<feature type="signal peptide" evidence="1">
    <location>
        <begin position="1"/>
        <end position="15"/>
    </location>
</feature>
<proteinExistence type="predicted"/>
<evidence type="ECO:0000313" key="2">
    <source>
        <dbReference type="EMBL" id="KAL3786237.1"/>
    </source>
</evidence>
<protein>
    <submittedName>
        <fullName evidence="2">Uncharacterized protein</fullName>
    </submittedName>
</protein>
<dbReference type="EMBL" id="JABMIG020000199">
    <property type="protein sequence ID" value="KAL3786237.1"/>
    <property type="molecule type" value="Genomic_DNA"/>
</dbReference>
<accession>A0ABD3PEG0</accession>
<evidence type="ECO:0000256" key="1">
    <source>
        <dbReference type="SAM" id="SignalP"/>
    </source>
</evidence>
<name>A0ABD3PEG0_9STRA</name>
<gene>
    <name evidence="2" type="ORF">HJC23_002488</name>
</gene>
<keyword evidence="1" id="KW-0732">Signal</keyword>
<evidence type="ECO:0000313" key="3">
    <source>
        <dbReference type="Proteomes" id="UP001516023"/>
    </source>
</evidence>
<feature type="chain" id="PRO_5044774603" evidence="1">
    <location>
        <begin position="16"/>
        <end position="259"/>
    </location>
</feature>
<keyword evidence="3" id="KW-1185">Reference proteome</keyword>
<dbReference type="Proteomes" id="UP001516023">
    <property type="component" value="Unassembled WGS sequence"/>
</dbReference>
<organism evidence="2 3">
    <name type="scientific">Cyclotella cryptica</name>
    <dbReference type="NCBI Taxonomy" id="29204"/>
    <lineage>
        <taxon>Eukaryota</taxon>
        <taxon>Sar</taxon>
        <taxon>Stramenopiles</taxon>
        <taxon>Ochrophyta</taxon>
        <taxon>Bacillariophyta</taxon>
        <taxon>Coscinodiscophyceae</taxon>
        <taxon>Thalassiosirophycidae</taxon>
        <taxon>Stephanodiscales</taxon>
        <taxon>Stephanodiscaceae</taxon>
        <taxon>Cyclotella</taxon>
    </lineage>
</organism>
<dbReference type="AlphaFoldDB" id="A0ABD3PEG0"/>
<reference evidence="2 3" key="1">
    <citation type="journal article" date="2020" name="G3 (Bethesda)">
        <title>Improved Reference Genome for Cyclotella cryptica CCMP332, a Model for Cell Wall Morphogenesis, Salinity Adaptation, and Lipid Production in Diatoms (Bacillariophyta).</title>
        <authorList>
            <person name="Roberts W.R."/>
            <person name="Downey K.M."/>
            <person name="Ruck E.C."/>
            <person name="Traller J.C."/>
            <person name="Alverson A.J."/>
        </authorList>
    </citation>
    <scope>NUCLEOTIDE SEQUENCE [LARGE SCALE GENOMIC DNA]</scope>
    <source>
        <strain evidence="2 3">CCMP332</strain>
    </source>
</reference>
<sequence>MKFVLATALLATASAQITPARLRSHNLAVLPEERAEADAADSEFWAVGEEFGRFDKFSAFRMLLADMSMSMSMSMPTSMSMSMSMGVPTPAPFVATPDIPTDVPTYFPTAITEGPTMSKSGKLRKQELFAYSWNLPPEYTGYFEIYEGHARGPKDMHTDLQLIDVVELGTGTAGSNSVFLPREEYTIVVVNQNQAVGFCCDGTQPGWIHFTWGGLEFDKVTGLYGEKKDKDEFVAEFHKNPDKVAIGDDGAYFKFEARL</sequence>